<accession>A0A1Z4LRA2</accession>
<comment type="similarity">
    <text evidence="1">Belongs to the PemK/MazF family.</text>
</comment>
<dbReference type="InterPro" id="IPR011067">
    <property type="entry name" value="Plasmid_toxin/cell-grow_inhib"/>
</dbReference>
<dbReference type="GO" id="GO:0003677">
    <property type="term" value="F:DNA binding"/>
    <property type="evidence" value="ECO:0007669"/>
    <property type="project" value="InterPro"/>
</dbReference>
<protein>
    <submittedName>
        <fullName evidence="3">Uncharacterized protein</fullName>
    </submittedName>
</protein>
<dbReference type="Gene3D" id="2.30.30.110">
    <property type="match status" value="1"/>
</dbReference>
<organism evidence="3 4">
    <name type="scientific">Calothrix parasitica NIES-267</name>
    <dbReference type="NCBI Taxonomy" id="1973488"/>
    <lineage>
        <taxon>Bacteria</taxon>
        <taxon>Bacillati</taxon>
        <taxon>Cyanobacteriota</taxon>
        <taxon>Cyanophyceae</taxon>
        <taxon>Nostocales</taxon>
        <taxon>Calotrichaceae</taxon>
        <taxon>Calothrix</taxon>
    </lineage>
</organism>
<evidence type="ECO:0000313" key="4">
    <source>
        <dbReference type="Proteomes" id="UP000218418"/>
    </source>
</evidence>
<dbReference type="AlphaFoldDB" id="A0A1Z4LRA2"/>
<name>A0A1Z4LRA2_9CYAN</name>
<evidence type="ECO:0000313" key="3">
    <source>
        <dbReference type="EMBL" id="BAY83782.1"/>
    </source>
</evidence>
<evidence type="ECO:0000256" key="2">
    <source>
        <dbReference type="ARBA" id="ARBA00022649"/>
    </source>
</evidence>
<reference evidence="3 4" key="1">
    <citation type="submission" date="2017-06" db="EMBL/GenBank/DDBJ databases">
        <title>Genome sequencing of cyanobaciteial culture collection at National Institute for Environmental Studies (NIES).</title>
        <authorList>
            <person name="Hirose Y."/>
            <person name="Shimura Y."/>
            <person name="Fujisawa T."/>
            <person name="Nakamura Y."/>
            <person name="Kawachi M."/>
        </authorList>
    </citation>
    <scope>NUCLEOTIDE SEQUENCE [LARGE SCALE GENOMIC DNA]</scope>
    <source>
        <strain evidence="3 4">NIES-267</strain>
    </source>
</reference>
<keyword evidence="2" id="KW-1277">Toxin-antitoxin system</keyword>
<dbReference type="OrthoDB" id="466368at2"/>
<dbReference type="EMBL" id="AP018227">
    <property type="protein sequence ID" value="BAY83782.1"/>
    <property type="molecule type" value="Genomic_DNA"/>
</dbReference>
<dbReference type="Pfam" id="PF02452">
    <property type="entry name" value="PemK_toxin"/>
    <property type="match status" value="1"/>
</dbReference>
<proteinExistence type="inferred from homology"/>
<dbReference type="Proteomes" id="UP000218418">
    <property type="component" value="Chromosome"/>
</dbReference>
<gene>
    <name evidence="3" type="ORF">NIES267_32760</name>
</gene>
<keyword evidence="4" id="KW-1185">Reference proteome</keyword>
<dbReference type="InterPro" id="IPR003477">
    <property type="entry name" value="PemK-like"/>
</dbReference>
<dbReference type="SUPFAM" id="SSF50118">
    <property type="entry name" value="Cell growth inhibitor/plasmid maintenance toxic component"/>
    <property type="match status" value="1"/>
</dbReference>
<evidence type="ECO:0000256" key="1">
    <source>
        <dbReference type="ARBA" id="ARBA00007521"/>
    </source>
</evidence>
<sequence length="204" mass="24174">MAGKTPKQGWIYLINPYRVFLRCLLGHIHFYNLDKTDNISCKTADCRQIIRYSKEFRREQPYIIWTSEKFQNGLNYIDTFTIIPLNFDIRERDKGLPMVYPINPTKSNGFEKQSFALTHQIFTVDANCFKDVKGDWLNRIGQLDKSDKKAIEERLKYFLDIQENPSDDWFIKNTSLEILREVFDNLSVDNQYSALVDFIDDVEF</sequence>